<evidence type="ECO:0000313" key="2">
    <source>
        <dbReference type="EMBL" id="AIS01206.1"/>
    </source>
</evidence>
<sequence length="112" mass="12683">MATISPSPDLFTLVNVFGVAPEKQRELRDHLVQVTEDLIRHMPGFVSATFHLSRDGEQVVNYAQWRSEADFRAMHADPRLQPHFDYCRSVSRPKPIFCEVTHSFGATSPEGA</sequence>
<dbReference type="EC" id="1.-.-.-" evidence="2"/>
<evidence type="ECO:0000313" key="3">
    <source>
        <dbReference type="Proteomes" id="UP000029482"/>
    </source>
</evidence>
<evidence type="ECO:0000259" key="1">
    <source>
        <dbReference type="PROSITE" id="PS51725"/>
    </source>
</evidence>
<keyword evidence="2" id="KW-0560">Oxidoreductase</keyword>
<dbReference type="Gene3D" id="3.30.70.100">
    <property type="match status" value="1"/>
</dbReference>
<dbReference type="InterPro" id="IPR011008">
    <property type="entry name" value="Dimeric_a/b-barrel"/>
</dbReference>
<dbReference type="Proteomes" id="UP000029482">
    <property type="component" value="Chromosome"/>
</dbReference>
<organism evidence="2 3">
    <name type="scientific">Streptomyces glaucescens</name>
    <dbReference type="NCBI Taxonomy" id="1907"/>
    <lineage>
        <taxon>Bacteria</taxon>
        <taxon>Bacillati</taxon>
        <taxon>Actinomycetota</taxon>
        <taxon>Actinomycetes</taxon>
        <taxon>Kitasatosporales</taxon>
        <taxon>Streptomycetaceae</taxon>
        <taxon>Streptomyces</taxon>
    </lineage>
</organism>
<reference evidence="3" key="1">
    <citation type="journal article" date="2015" name="J. Biotechnol.">
        <title>Complete genome sequence of the actinobacterium Streptomyces glaucescens GLA.O (DSM 40922) consisting of a linear chromosome and one linear plasmid.</title>
        <authorList>
            <person name="Ortseifen V."/>
            <person name="Winkler A."/>
            <person name="Albersmeier A."/>
            <person name="Wendler S."/>
            <person name="Puhler A."/>
            <person name="Kalinowski J."/>
            <person name="Ruckert C."/>
        </authorList>
    </citation>
    <scope>NUCLEOTIDE SEQUENCE [LARGE SCALE GENOMIC DNA]</scope>
    <source>
        <strain evidence="3">DSM 40922 / GLA O</strain>
    </source>
</reference>
<dbReference type="OrthoDB" id="1493813at2"/>
<dbReference type="SMR" id="A0A089Z5Z1"/>
<dbReference type="InterPro" id="IPR007138">
    <property type="entry name" value="ABM_dom"/>
</dbReference>
<accession>A0A089Z5Z1</accession>
<dbReference type="AlphaFoldDB" id="A0A089Z5Z1"/>
<dbReference type="GO" id="GO:0016491">
    <property type="term" value="F:oxidoreductase activity"/>
    <property type="evidence" value="ECO:0007669"/>
    <property type="project" value="UniProtKB-KW"/>
</dbReference>
<dbReference type="RefSeq" id="WP_052413894.1">
    <property type="nucleotide sequence ID" value="NZ_CP009438.1"/>
</dbReference>
<feature type="domain" description="ABM" evidence="1">
    <location>
        <begin position="11"/>
        <end position="100"/>
    </location>
</feature>
<dbReference type="HOGENOM" id="CLU_127577_4_1_11"/>
<keyword evidence="3" id="KW-1185">Reference proteome</keyword>
<dbReference type="Pfam" id="PF03992">
    <property type="entry name" value="ABM"/>
    <property type="match status" value="1"/>
</dbReference>
<dbReference type="PROSITE" id="PS51725">
    <property type="entry name" value="ABM"/>
    <property type="match status" value="1"/>
</dbReference>
<dbReference type="KEGG" id="sgu:SGLAU_26340"/>
<name>A0A089Z5Z1_STRGA</name>
<dbReference type="EMBL" id="CP009438">
    <property type="protein sequence ID" value="AIS01206.1"/>
    <property type="molecule type" value="Genomic_DNA"/>
</dbReference>
<gene>
    <name evidence="2" type="primary">tcmH</name>
    <name evidence="2" type="ORF">SGLAU_26340</name>
</gene>
<protein>
    <submittedName>
        <fullName evidence="2">Tetracenomycin polyketide synthesis hydroxylase TcmH</fullName>
        <ecNumber evidence="2">1.-.-.-</ecNumber>
    </submittedName>
</protein>
<dbReference type="SUPFAM" id="SSF54909">
    <property type="entry name" value="Dimeric alpha+beta barrel"/>
    <property type="match status" value="1"/>
</dbReference>
<proteinExistence type="predicted"/>